<keyword evidence="1" id="KW-0812">Transmembrane</keyword>
<evidence type="ECO:0000313" key="2">
    <source>
        <dbReference type="EMBL" id="QCC53790.1"/>
    </source>
</evidence>
<evidence type="ECO:0000256" key="1">
    <source>
        <dbReference type="SAM" id="Phobius"/>
    </source>
</evidence>
<keyword evidence="1" id="KW-1133">Transmembrane helix</keyword>
<proteinExistence type="predicted"/>
<gene>
    <name evidence="2" type="ORF">DV706_04370</name>
</gene>
<feature type="transmembrane region" description="Helical" evidence="1">
    <location>
        <begin position="262"/>
        <end position="280"/>
    </location>
</feature>
<dbReference type="EMBL" id="CP031305">
    <property type="protein sequence ID" value="QCC53790.1"/>
    <property type="molecule type" value="Genomic_DNA"/>
</dbReference>
<dbReference type="AlphaFoldDB" id="A0A4D6HJ06"/>
<feature type="transmembrane region" description="Helical" evidence="1">
    <location>
        <begin position="76"/>
        <end position="100"/>
    </location>
</feature>
<organism evidence="2 3">
    <name type="scientific">Natronorubrum bangense</name>
    <dbReference type="NCBI Taxonomy" id="61858"/>
    <lineage>
        <taxon>Archaea</taxon>
        <taxon>Methanobacteriati</taxon>
        <taxon>Methanobacteriota</taxon>
        <taxon>Stenosarchaea group</taxon>
        <taxon>Halobacteria</taxon>
        <taxon>Halobacteriales</taxon>
        <taxon>Natrialbaceae</taxon>
        <taxon>Natronorubrum</taxon>
    </lineage>
</organism>
<feature type="transmembrane region" description="Helical" evidence="1">
    <location>
        <begin position="44"/>
        <end position="64"/>
    </location>
</feature>
<reference evidence="2 3" key="1">
    <citation type="journal article" date="2019" name="Nat. Commun.">
        <title>A new type of DNA phosphorothioation-based antiviral system in archaea.</title>
        <authorList>
            <person name="Xiong L."/>
            <person name="Liu S."/>
            <person name="Chen S."/>
            <person name="Xiao Y."/>
            <person name="Zhu B."/>
            <person name="Gao Y."/>
            <person name="Zhang Y."/>
            <person name="Chen B."/>
            <person name="Luo J."/>
            <person name="Deng Z."/>
            <person name="Chen X."/>
            <person name="Wang L."/>
            <person name="Chen S."/>
        </authorList>
    </citation>
    <scope>NUCLEOTIDE SEQUENCE [LARGE SCALE GENOMIC DNA]</scope>
    <source>
        <strain evidence="2 3">JCM 10635</strain>
    </source>
</reference>
<dbReference type="KEGG" id="nbg:DV706_04370"/>
<name>A0A4D6HJ06_9EURY</name>
<feature type="transmembrane region" description="Helical" evidence="1">
    <location>
        <begin position="15"/>
        <end position="38"/>
    </location>
</feature>
<protein>
    <submittedName>
        <fullName evidence="2">Uncharacterized protein</fullName>
    </submittedName>
</protein>
<feature type="transmembrane region" description="Helical" evidence="1">
    <location>
        <begin position="165"/>
        <end position="184"/>
    </location>
</feature>
<dbReference type="Proteomes" id="UP000296822">
    <property type="component" value="Chromosome"/>
</dbReference>
<feature type="transmembrane region" description="Helical" evidence="1">
    <location>
        <begin position="196"/>
        <end position="217"/>
    </location>
</feature>
<feature type="transmembrane region" description="Helical" evidence="1">
    <location>
        <begin position="229"/>
        <end position="250"/>
    </location>
</feature>
<sequence length="288" mass="30736">MSWLRSLREGVTDDALRVAILVGLVSIPFTLALSWGQVSSGNGVVIGGSIAGTPLLLAGLLVGYHYYDRPTASRRAGFWTGLVGSSATAFIFTANTLASIGTLSLWLSIVAVAVMPVALVLGVGFTVLVSMASAVFAGWVRTRVDSEHRVPETADAVERRGHSRWWLVIALYALATPLVLYYALGVRPDSGLEVGLMVAGLFVLVPLSVVSLVGLFIDATAPRKHATDWFPSVWLYVGGPIGIAVVVYLLGIVRGVSYPPEYASYSFFGALWLLSVVYLVNRTRHLGG</sequence>
<accession>A0A4D6HJ06</accession>
<feature type="transmembrane region" description="Helical" evidence="1">
    <location>
        <begin position="106"/>
        <end position="139"/>
    </location>
</feature>
<keyword evidence="1" id="KW-0472">Membrane</keyword>
<evidence type="ECO:0000313" key="3">
    <source>
        <dbReference type="Proteomes" id="UP000296822"/>
    </source>
</evidence>